<keyword evidence="3 4" id="KW-0131">Cell cycle</keyword>
<dbReference type="Gene3D" id="3.30.170.10">
    <property type="entry name" value="Cyclin-dependent kinase, regulatory subunit"/>
    <property type="match status" value="1"/>
</dbReference>
<evidence type="ECO:0000256" key="4">
    <source>
        <dbReference type="RuleBase" id="RU311113"/>
    </source>
</evidence>
<dbReference type="Pfam" id="PF01111">
    <property type="entry name" value="CKS"/>
    <property type="match status" value="1"/>
</dbReference>
<evidence type="ECO:0000256" key="2">
    <source>
        <dbReference type="ARBA" id="ARBA00022618"/>
    </source>
</evidence>
<evidence type="ECO:0000256" key="1">
    <source>
        <dbReference type="ARBA" id="ARBA00007782"/>
    </source>
</evidence>
<protein>
    <recommendedName>
        <fullName evidence="4">Cyclin-dependent kinases regulatory subunit</fullName>
    </recommendedName>
</protein>
<dbReference type="Proteomes" id="UP000266841">
    <property type="component" value="Unassembled WGS sequence"/>
</dbReference>
<name>K0TR55_THAOC</name>
<reference evidence="5 6" key="1">
    <citation type="journal article" date="2012" name="Genome Biol.">
        <title>Genome and low-iron response of an oceanic diatom adapted to chronic iron limitation.</title>
        <authorList>
            <person name="Lommer M."/>
            <person name="Specht M."/>
            <person name="Roy A.S."/>
            <person name="Kraemer L."/>
            <person name="Andreson R."/>
            <person name="Gutowska M.A."/>
            <person name="Wolf J."/>
            <person name="Bergner S.V."/>
            <person name="Schilhabel M.B."/>
            <person name="Klostermeier U.C."/>
            <person name="Beiko R.G."/>
            <person name="Rosenstiel P."/>
            <person name="Hippler M."/>
            <person name="Laroche J."/>
        </authorList>
    </citation>
    <scope>NUCLEOTIDE SEQUENCE [LARGE SCALE GENOMIC DNA]</scope>
    <source>
        <strain evidence="5 6">CCMP1005</strain>
    </source>
</reference>
<dbReference type="GO" id="GO:0051301">
    <property type="term" value="P:cell division"/>
    <property type="evidence" value="ECO:0007669"/>
    <property type="project" value="UniProtKB-UniRule"/>
</dbReference>
<keyword evidence="6" id="KW-1185">Reference proteome</keyword>
<gene>
    <name evidence="5" type="ORF">THAOC_00974</name>
</gene>
<comment type="caution">
    <text evidence="5">The sequence shown here is derived from an EMBL/GenBank/DDBJ whole genome shotgun (WGS) entry which is preliminary data.</text>
</comment>
<dbReference type="AlphaFoldDB" id="K0TR55"/>
<dbReference type="OMA" id="RPINYGQ"/>
<dbReference type="InterPro" id="IPR000789">
    <property type="entry name" value="Cyclin-dep_kinase_reg-sub"/>
</dbReference>
<dbReference type="FunFam" id="3.30.170.10:FF:000001">
    <property type="entry name" value="Cyclin-dependent kinases regulatory subunit"/>
    <property type="match status" value="1"/>
</dbReference>
<dbReference type="GO" id="GO:0016538">
    <property type="term" value="F:cyclin-dependent protein serine/threonine kinase regulator activity"/>
    <property type="evidence" value="ECO:0007669"/>
    <property type="project" value="InterPro"/>
</dbReference>
<evidence type="ECO:0000256" key="3">
    <source>
        <dbReference type="ARBA" id="ARBA00023306"/>
    </source>
</evidence>
<dbReference type="SUPFAM" id="SSF55637">
    <property type="entry name" value="Cell cycle regulatory proteins"/>
    <property type="match status" value="1"/>
</dbReference>
<dbReference type="SMART" id="SM01084">
    <property type="entry name" value="CKS"/>
    <property type="match status" value="1"/>
</dbReference>
<dbReference type="OrthoDB" id="440676at2759"/>
<dbReference type="PROSITE" id="PS00945">
    <property type="entry name" value="CKS_2"/>
    <property type="match status" value="1"/>
</dbReference>
<dbReference type="InterPro" id="IPR036858">
    <property type="entry name" value="Cyclin-dep_kinase_reg-sub_sf"/>
</dbReference>
<evidence type="ECO:0000313" key="5">
    <source>
        <dbReference type="EMBL" id="EJK77207.1"/>
    </source>
</evidence>
<keyword evidence="2 4" id="KW-0132">Cell division</keyword>
<proteinExistence type="inferred from homology"/>
<dbReference type="eggNOG" id="KOG3484">
    <property type="taxonomic scope" value="Eukaryota"/>
</dbReference>
<comment type="similarity">
    <text evidence="1 4">Belongs to the CKS family.</text>
</comment>
<comment type="function">
    <text evidence="4">Binds to the catalytic subunit of the cyclin dependent kinases and is essential for their biological function.</text>
</comment>
<dbReference type="EMBL" id="AGNL01001174">
    <property type="protein sequence ID" value="EJK77207.1"/>
    <property type="molecule type" value="Genomic_DNA"/>
</dbReference>
<accession>K0TR55</accession>
<dbReference type="PANTHER" id="PTHR23415">
    <property type="entry name" value="CYCLIN-DEPENDENT KINASES REGULATORY SUBUNIT/60S RIBOSOME SUBUNIT BIOGENESIS PROTEIN NIP7"/>
    <property type="match status" value="1"/>
</dbReference>
<organism evidence="5 6">
    <name type="scientific">Thalassiosira oceanica</name>
    <name type="common">Marine diatom</name>
    <dbReference type="NCBI Taxonomy" id="159749"/>
    <lineage>
        <taxon>Eukaryota</taxon>
        <taxon>Sar</taxon>
        <taxon>Stramenopiles</taxon>
        <taxon>Ochrophyta</taxon>
        <taxon>Bacillariophyta</taxon>
        <taxon>Coscinodiscophyceae</taxon>
        <taxon>Thalassiosirophycidae</taxon>
        <taxon>Thalassiosirales</taxon>
        <taxon>Thalassiosiraceae</taxon>
        <taxon>Thalassiosira</taxon>
    </lineage>
</organism>
<sequence>MSSSRIEYSEKYADEENEYRWVGPVWRLLCAGPHVILPKELAKTLPKTRLLSENEWRSIGVQQSRGWQHYAIHRPEPHILLFRRPLGTDPQTGAVDPELKRMALEEYKGQFGLKGN</sequence>
<evidence type="ECO:0000313" key="6">
    <source>
        <dbReference type="Proteomes" id="UP000266841"/>
    </source>
</evidence>
<dbReference type="PRINTS" id="PR00296">
    <property type="entry name" value="CYCLINKINASE"/>
</dbReference>